<evidence type="ECO:0000313" key="2">
    <source>
        <dbReference type="EMBL" id="SVD25187.1"/>
    </source>
</evidence>
<organism evidence="2">
    <name type="scientific">marine metagenome</name>
    <dbReference type="NCBI Taxonomy" id="408172"/>
    <lineage>
        <taxon>unclassified sequences</taxon>
        <taxon>metagenomes</taxon>
        <taxon>ecological metagenomes</taxon>
    </lineage>
</organism>
<gene>
    <name evidence="2" type="ORF">METZ01_LOCUS378041</name>
</gene>
<name>A0A382TU85_9ZZZZ</name>
<dbReference type="AlphaFoldDB" id="A0A382TU85"/>
<feature type="non-terminal residue" evidence="2">
    <location>
        <position position="1"/>
    </location>
</feature>
<proteinExistence type="predicted"/>
<protein>
    <submittedName>
        <fullName evidence="2">Uncharacterized protein</fullName>
    </submittedName>
</protein>
<sequence length="22" mass="2440">PSEIDWPASVKSVHETSDIDQV</sequence>
<feature type="region of interest" description="Disordered" evidence="1">
    <location>
        <begin position="1"/>
        <end position="22"/>
    </location>
</feature>
<dbReference type="EMBL" id="UINC01138936">
    <property type="protein sequence ID" value="SVD25187.1"/>
    <property type="molecule type" value="Genomic_DNA"/>
</dbReference>
<feature type="compositionally biased region" description="Basic and acidic residues" evidence="1">
    <location>
        <begin position="12"/>
        <end position="22"/>
    </location>
</feature>
<evidence type="ECO:0000256" key="1">
    <source>
        <dbReference type="SAM" id="MobiDB-lite"/>
    </source>
</evidence>
<accession>A0A382TU85</accession>
<reference evidence="2" key="1">
    <citation type="submission" date="2018-05" db="EMBL/GenBank/DDBJ databases">
        <authorList>
            <person name="Lanie J.A."/>
            <person name="Ng W.-L."/>
            <person name="Kazmierczak K.M."/>
            <person name="Andrzejewski T.M."/>
            <person name="Davidsen T.M."/>
            <person name="Wayne K.J."/>
            <person name="Tettelin H."/>
            <person name="Glass J.I."/>
            <person name="Rusch D."/>
            <person name="Podicherti R."/>
            <person name="Tsui H.-C.T."/>
            <person name="Winkler M.E."/>
        </authorList>
    </citation>
    <scope>NUCLEOTIDE SEQUENCE</scope>
</reference>